<evidence type="ECO:0000313" key="3">
    <source>
        <dbReference type="Proteomes" id="UP000094065"/>
    </source>
</evidence>
<dbReference type="EMBL" id="AWGJ01000014">
    <property type="protein sequence ID" value="ODN72988.1"/>
    <property type="molecule type" value="Genomic_DNA"/>
</dbReference>
<comment type="caution">
    <text evidence="2">The sequence shown here is derived from an EMBL/GenBank/DDBJ whole genome shotgun (WGS) entry which is preliminary data.</text>
</comment>
<sequence>MVYNGDEVSALVLDFGSYTTRAGYAGEDCPRVVCPSFYGYEAGAEQGEDVAMTEPAAEGGEKGKGKGGKRKYHVGEDGVGVWRKGMEVGNFMLDGLVNDAEPAAALLHHILHDRLGVNPQEHPAMITEPAWNTPKARELLTEMIFEGEGMPALYFGSSGVLSAFAAGKPTALVLDVGYAQSSTVPVVEGYALRAGTMHQPLGSQLVVSQLHNHFSNPSPLRAERLSLLPRQLIQKREPTSAPGVIPKPLLREDRFPSTTDSWKHWAEQNTVEGWKEACSEIVNYRGFDFRTAAEMPQVTYEFPDGYHQAFGEERYRFSEMLFDPDHYFNRQITPPTALRAPQTSTHSRSLTDIVPLSQLVHDSIMACDVDVRASLLQNIVVVGNTSLTRGLVERLDVELGATLPSQKIKIHSPTIPFERKYASWVGGSILASLGTFHQLWVTKGEYEEHGMSVVNQRCK</sequence>
<dbReference type="AlphaFoldDB" id="A0A1E3H9H3"/>
<dbReference type="Proteomes" id="UP000094065">
    <property type="component" value="Unassembled WGS sequence"/>
</dbReference>
<reference evidence="2 3" key="1">
    <citation type="submission" date="2016-06" db="EMBL/GenBank/DDBJ databases">
        <title>Evolution of pathogenesis and genome organization in the Tremellales.</title>
        <authorList>
            <person name="Cuomo C."/>
            <person name="Litvintseva A."/>
            <person name="Heitman J."/>
            <person name="Chen Y."/>
            <person name="Sun S."/>
            <person name="Springer D."/>
            <person name="Dromer F."/>
            <person name="Young S."/>
            <person name="Zeng Q."/>
            <person name="Chapman S."/>
            <person name="Gujja S."/>
            <person name="Saif S."/>
            <person name="Birren B."/>
        </authorList>
    </citation>
    <scope>NUCLEOTIDE SEQUENCE [LARGE SCALE GENOMIC DNA]</scope>
    <source>
        <strain evidence="2 3">CBS 6039</strain>
    </source>
</reference>
<dbReference type="FunFam" id="3.30.420.40:FF:000242">
    <property type="entry name" value="53 kDa brg1-associated factor b"/>
    <property type="match status" value="1"/>
</dbReference>
<accession>A0A1E3H9H3</accession>
<evidence type="ECO:0008006" key="4">
    <source>
        <dbReference type="Google" id="ProtNLM"/>
    </source>
</evidence>
<proteinExistence type="inferred from homology"/>
<dbReference type="RefSeq" id="XP_018988929.1">
    <property type="nucleotide sequence ID" value="XM_019143265.1"/>
</dbReference>
<keyword evidence="3" id="KW-1185">Reference proteome</keyword>
<dbReference type="GeneID" id="30159695"/>
<organism evidence="2 3">
    <name type="scientific">Cryptococcus amylolentus CBS 6039</name>
    <dbReference type="NCBI Taxonomy" id="1295533"/>
    <lineage>
        <taxon>Eukaryota</taxon>
        <taxon>Fungi</taxon>
        <taxon>Dikarya</taxon>
        <taxon>Basidiomycota</taxon>
        <taxon>Agaricomycotina</taxon>
        <taxon>Tremellomycetes</taxon>
        <taxon>Tremellales</taxon>
        <taxon>Cryptococcaceae</taxon>
        <taxon>Cryptococcus</taxon>
    </lineage>
</organism>
<dbReference type="PANTHER" id="PTHR11937">
    <property type="entry name" value="ACTIN"/>
    <property type="match status" value="1"/>
</dbReference>
<dbReference type="InterPro" id="IPR004000">
    <property type="entry name" value="Actin"/>
</dbReference>
<dbReference type="InterPro" id="IPR004001">
    <property type="entry name" value="Actin_CS"/>
</dbReference>
<dbReference type="PROSITE" id="PS00432">
    <property type="entry name" value="ACTINS_2"/>
    <property type="match status" value="1"/>
</dbReference>
<comment type="similarity">
    <text evidence="1">Belongs to the actin family.</text>
</comment>
<name>A0A1E3H9H3_9TREE</name>
<gene>
    <name evidence="2" type="ORF">L202_08386</name>
</gene>
<dbReference type="SUPFAM" id="SSF53067">
    <property type="entry name" value="Actin-like ATPase domain"/>
    <property type="match status" value="2"/>
</dbReference>
<dbReference type="CDD" id="cd13395">
    <property type="entry name" value="ASKHA_NBD_Arp4_ACTL6-like"/>
    <property type="match status" value="1"/>
</dbReference>
<dbReference type="Gene3D" id="3.30.420.40">
    <property type="match status" value="3"/>
</dbReference>
<evidence type="ECO:0000313" key="2">
    <source>
        <dbReference type="EMBL" id="ODN72988.1"/>
    </source>
</evidence>
<protein>
    <recommendedName>
        <fullName evidence="4">Brg1-associated factor b</fullName>
    </recommendedName>
</protein>
<dbReference type="InterPro" id="IPR043129">
    <property type="entry name" value="ATPase_NBD"/>
</dbReference>
<evidence type="ECO:0000256" key="1">
    <source>
        <dbReference type="RuleBase" id="RU000487"/>
    </source>
</evidence>
<dbReference type="SMART" id="SM00268">
    <property type="entry name" value="ACTIN"/>
    <property type="match status" value="1"/>
</dbReference>
<dbReference type="STRING" id="1295533.A0A1E3H9H3"/>
<dbReference type="Pfam" id="PF00022">
    <property type="entry name" value="Actin"/>
    <property type="match status" value="1"/>
</dbReference>
<dbReference type="OrthoDB" id="5132116at2759"/>